<sequence>MSKKYLSTEEIFAEQRRLLLLSIVARQKEKAHAKQMPPNTEPAPTKFALDEFLNKQPRVMKANRNRPPG</sequence>
<gene>
    <name evidence="1" type="ORF">HLZ50_00625</name>
</gene>
<dbReference type="RefSeq" id="WP_077895663.1">
    <property type="nucleotide sequence ID" value="NZ_JADCMT010000005.1"/>
</dbReference>
<organism evidence="1">
    <name type="scientific">Escherichia coli</name>
    <dbReference type="NCBI Taxonomy" id="562"/>
    <lineage>
        <taxon>Bacteria</taxon>
        <taxon>Pseudomonadati</taxon>
        <taxon>Pseudomonadota</taxon>
        <taxon>Gammaproteobacteria</taxon>
        <taxon>Enterobacterales</taxon>
        <taxon>Enterobacteriaceae</taxon>
        <taxon>Escherichia</taxon>
    </lineage>
</organism>
<name>A0A7B3MI05_ECOLX</name>
<dbReference type="AlphaFoldDB" id="A0A7B3MI05"/>
<accession>A0A7B3MI05</accession>
<dbReference type="Proteomes" id="UP000840371">
    <property type="component" value="Unassembled WGS sequence"/>
</dbReference>
<comment type="caution">
    <text evidence="1">The sequence shown here is derived from an EMBL/GenBank/DDBJ whole genome shotgun (WGS) entry which is preliminary data.</text>
</comment>
<evidence type="ECO:0000313" key="1">
    <source>
        <dbReference type="EMBL" id="HAJ5148515.1"/>
    </source>
</evidence>
<reference evidence="1" key="1">
    <citation type="journal article" date="2018" name="Genome Biol.">
        <title>SKESA: strategic k-mer extension for scrupulous assemblies.</title>
        <authorList>
            <person name="Souvorov A."/>
            <person name="Agarwala R."/>
            <person name="Lipman D.J."/>
        </authorList>
    </citation>
    <scope>NUCLEOTIDE SEQUENCE [LARGE SCALE GENOMIC DNA]</scope>
    <source>
        <strain evidence="1">Ecoli[ST-219]</strain>
        <strain>ecoli[ST-219]</strain>
    </source>
</reference>
<dbReference type="EMBL" id="DABGKZ010000001">
    <property type="protein sequence ID" value="HAJ5148515.1"/>
    <property type="molecule type" value="Genomic_DNA"/>
</dbReference>
<protein>
    <submittedName>
        <fullName evidence="1">Uncharacterized protein</fullName>
    </submittedName>
</protein>
<proteinExistence type="predicted"/>
<reference evidence="1" key="2">
    <citation type="submission" date="2019-11" db="EMBL/GenBank/DDBJ databases">
        <authorList>
            <consortium name="NCBI Pathogen Detection Project"/>
        </authorList>
    </citation>
    <scope>NUCLEOTIDE SEQUENCE</scope>
    <source>
        <strain evidence="1">Ecoli[ST-219]</strain>
    </source>
</reference>